<dbReference type="RefSeq" id="WP_184086009.1">
    <property type="nucleotide sequence ID" value="NZ_JACIJF010000003.1"/>
</dbReference>
<accession>A0A840YPN2</accession>
<keyword evidence="2" id="KW-1185">Reference proteome</keyword>
<reference evidence="1 2" key="1">
    <citation type="submission" date="2020-08" db="EMBL/GenBank/DDBJ databases">
        <title>Genomic Encyclopedia of Type Strains, Phase IV (KMG-IV): sequencing the most valuable type-strain genomes for metagenomic binning, comparative biology and taxonomic classification.</title>
        <authorList>
            <person name="Goeker M."/>
        </authorList>
    </citation>
    <scope>NUCLEOTIDE SEQUENCE [LARGE SCALE GENOMIC DNA]</scope>
    <source>
        <strain evidence="1 2">DSM 26736</strain>
    </source>
</reference>
<protein>
    <recommendedName>
        <fullName evidence="3">DUF2846 domain-containing protein</fullName>
    </recommendedName>
</protein>
<evidence type="ECO:0008006" key="3">
    <source>
        <dbReference type="Google" id="ProtNLM"/>
    </source>
</evidence>
<dbReference type="EMBL" id="JACIJF010000003">
    <property type="protein sequence ID" value="MBB5710261.1"/>
    <property type="molecule type" value="Genomic_DNA"/>
</dbReference>
<gene>
    <name evidence="1" type="ORF">FHT02_001489</name>
</gene>
<dbReference type="Proteomes" id="UP000527143">
    <property type="component" value="Unassembled WGS sequence"/>
</dbReference>
<organism evidence="1 2">
    <name type="scientific">Sphingomonas xinjiangensis</name>
    <dbReference type="NCBI Taxonomy" id="643568"/>
    <lineage>
        <taxon>Bacteria</taxon>
        <taxon>Pseudomonadati</taxon>
        <taxon>Pseudomonadota</taxon>
        <taxon>Alphaproteobacteria</taxon>
        <taxon>Sphingomonadales</taxon>
        <taxon>Sphingomonadaceae</taxon>
        <taxon>Sphingomonas</taxon>
    </lineage>
</organism>
<evidence type="ECO:0000313" key="2">
    <source>
        <dbReference type="Proteomes" id="UP000527143"/>
    </source>
</evidence>
<evidence type="ECO:0000313" key="1">
    <source>
        <dbReference type="EMBL" id="MBB5710261.1"/>
    </source>
</evidence>
<proteinExistence type="predicted"/>
<sequence>MWVELALLMGAALQAAAPPPIEPPPAGKARLVFYRSGSFFFGARGCSAYLEQDNRAVRMAKLGRSEFAVQDVDPGERVLSGSKSLKRPLVIEAKAGDTRYFRCEITGMSGGSRLVQAHRVEFARYRPRLDAAR</sequence>
<dbReference type="AlphaFoldDB" id="A0A840YPN2"/>
<comment type="caution">
    <text evidence="1">The sequence shown here is derived from an EMBL/GenBank/DDBJ whole genome shotgun (WGS) entry which is preliminary data.</text>
</comment>
<name>A0A840YPN2_9SPHN</name>